<keyword evidence="6" id="KW-0508">mRNA splicing</keyword>
<keyword evidence="4" id="KW-0747">Spliceosome</keyword>
<gene>
    <name evidence="11" type="ORF">HGRIS_001935</name>
</gene>
<dbReference type="EMBL" id="JASNQZ010000006">
    <property type="protein sequence ID" value="KAL0955715.1"/>
    <property type="molecule type" value="Genomic_DNA"/>
</dbReference>
<dbReference type="SUPFAM" id="SSF50182">
    <property type="entry name" value="Sm-like ribonucleoproteins"/>
    <property type="match status" value="1"/>
</dbReference>
<sequence length="512" mass="55782">MNSPFDNSISRRKCLDDTEWQTLVRDDPNSPFAYHSRASFFLPVNTDVMTFSAVGHRQKGVFNICASDEFSDKAKVDIVVSYHSVAARASACLYSLHQGGQDVGYTLSTPEDLSGSHLDSRNPLALFFSVTVHLPAKANGLPLLINSLSTNLPLFAHRVSSDLKDRVSFKQISLRSSNSPIDVKFLEAEIATIHTSNAPISGFFDCSYSLMLLSSNHPINIDARLSSDDNGATQLIMGTSNSGITASISLLKKNGSMRSGGTYIVNGKTTNGRLDFKFPESPINATLHLDGKTTNGSGVMTTLNPAYEGSISLKTSNARAELVECPGVVGPYGKKRRVTKSSTTMGQFQGYRFQAQRSATGATVVLLQLTTTPPLRFNRRAAFIMLPLSLLNAAQNKPMLVELKNGETFNGHLVNCDNFMNITLREVYQTNSEGDRFWKLKECYIRGSTIKYLRVPDTLLDAVKDEQSRAREAGRSARGSHVSGNRGRGAPPRGRGGPRGMAVRGRGRGRGT</sequence>
<keyword evidence="5" id="KW-0694">RNA-binding</keyword>
<dbReference type="InterPro" id="IPR047575">
    <property type="entry name" value="Sm"/>
</dbReference>
<comment type="subcellular location">
    <subcellularLocation>
        <location evidence="1">Nucleus</location>
    </subcellularLocation>
</comment>
<evidence type="ECO:0000256" key="2">
    <source>
        <dbReference type="ARBA" id="ARBA00006850"/>
    </source>
</evidence>
<evidence type="ECO:0000259" key="10">
    <source>
        <dbReference type="PROSITE" id="PS52002"/>
    </source>
</evidence>
<dbReference type="SMART" id="SM00651">
    <property type="entry name" value="Sm"/>
    <property type="match status" value="1"/>
</dbReference>
<feature type="compositionally biased region" description="Basic and acidic residues" evidence="9">
    <location>
        <begin position="466"/>
        <end position="475"/>
    </location>
</feature>
<dbReference type="InterPro" id="IPR010920">
    <property type="entry name" value="LSM_dom_sf"/>
</dbReference>
<dbReference type="InterPro" id="IPR034101">
    <property type="entry name" value="Lsm4"/>
</dbReference>
<comment type="similarity">
    <text evidence="2">Belongs to the snRNP Sm proteins family.</text>
</comment>
<evidence type="ECO:0000256" key="4">
    <source>
        <dbReference type="ARBA" id="ARBA00022728"/>
    </source>
</evidence>
<feature type="domain" description="Sm" evidence="10">
    <location>
        <begin position="386"/>
        <end position="459"/>
    </location>
</feature>
<evidence type="ECO:0000256" key="5">
    <source>
        <dbReference type="ARBA" id="ARBA00022884"/>
    </source>
</evidence>
<dbReference type="InterPro" id="IPR027141">
    <property type="entry name" value="LSm4/Sm_D1/D3"/>
</dbReference>
<dbReference type="CDD" id="cd01723">
    <property type="entry name" value="LSm4"/>
    <property type="match status" value="1"/>
</dbReference>
<proteinExistence type="inferred from homology"/>
<keyword evidence="8" id="KW-0687">Ribonucleoprotein</keyword>
<evidence type="ECO:0000256" key="6">
    <source>
        <dbReference type="ARBA" id="ARBA00023187"/>
    </source>
</evidence>
<evidence type="ECO:0000256" key="3">
    <source>
        <dbReference type="ARBA" id="ARBA00022664"/>
    </source>
</evidence>
<dbReference type="Gene3D" id="2.30.30.100">
    <property type="match status" value="1"/>
</dbReference>
<accession>A0ABR3JIX4</accession>
<protein>
    <recommendedName>
        <fullName evidence="10">Sm domain-containing protein</fullName>
    </recommendedName>
</protein>
<dbReference type="PROSITE" id="PS52002">
    <property type="entry name" value="SM"/>
    <property type="match status" value="1"/>
</dbReference>
<reference evidence="12" key="1">
    <citation type="submission" date="2024-06" db="EMBL/GenBank/DDBJ databases">
        <title>Multi-omics analyses provide insights into the biosynthesis of the anticancer antibiotic pleurotin in Hohenbuehelia grisea.</title>
        <authorList>
            <person name="Weaver J.A."/>
            <person name="Alberti F."/>
        </authorList>
    </citation>
    <scope>NUCLEOTIDE SEQUENCE [LARGE SCALE GENOMIC DNA]</scope>
    <source>
        <strain evidence="12">T-177</strain>
    </source>
</reference>
<keyword evidence="3" id="KW-0507">mRNA processing</keyword>
<evidence type="ECO:0000256" key="8">
    <source>
        <dbReference type="ARBA" id="ARBA00023274"/>
    </source>
</evidence>
<dbReference type="Pfam" id="PF01423">
    <property type="entry name" value="LSM"/>
    <property type="match status" value="1"/>
</dbReference>
<keyword evidence="12" id="KW-1185">Reference proteome</keyword>
<evidence type="ECO:0000313" key="12">
    <source>
        <dbReference type="Proteomes" id="UP001556367"/>
    </source>
</evidence>
<organism evidence="11 12">
    <name type="scientific">Hohenbuehelia grisea</name>
    <dbReference type="NCBI Taxonomy" id="104357"/>
    <lineage>
        <taxon>Eukaryota</taxon>
        <taxon>Fungi</taxon>
        <taxon>Dikarya</taxon>
        <taxon>Basidiomycota</taxon>
        <taxon>Agaricomycotina</taxon>
        <taxon>Agaricomycetes</taxon>
        <taxon>Agaricomycetidae</taxon>
        <taxon>Agaricales</taxon>
        <taxon>Pleurotineae</taxon>
        <taxon>Pleurotaceae</taxon>
        <taxon>Hohenbuehelia</taxon>
    </lineage>
</organism>
<evidence type="ECO:0000256" key="7">
    <source>
        <dbReference type="ARBA" id="ARBA00023242"/>
    </source>
</evidence>
<keyword evidence="7" id="KW-0539">Nucleus</keyword>
<dbReference type="PANTHER" id="PTHR23338">
    <property type="entry name" value="SMALL NUCLEAR RIBONUCLEOPROTEIN SM"/>
    <property type="match status" value="1"/>
</dbReference>
<feature type="compositionally biased region" description="Low complexity" evidence="9">
    <location>
        <begin position="476"/>
        <end position="493"/>
    </location>
</feature>
<comment type="caution">
    <text evidence="11">The sequence shown here is derived from an EMBL/GenBank/DDBJ whole genome shotgun (WGS) entry which is preliminary data.</text>
</comment>
<dbReference type="InterPro" id="IPR001163">
    <property type="entry name" value="Sm_dom_euk/arc"/>
</dbReference>
<name>A0ABR3JIX4_9AGAR</name>
<evidence type="ECO:0000313" key="11">
    <source>
        <dbReference type="EMBL" id="KAL0955715.1"/>
    </source>
</evidence>
<dbReference type="Proteomes" id="UP001556367">
    <property type="component" value="Unassembled WGS sequence"/>
</dbReference>
<feature type="region of interest" description="Disordered" evidence="9">
    <location>
        <begin position="466"/>
        <end position="512"/>
    </location>
</feature>
<evidence type="ECO:0000256" key="1">
    <source>
        <dbReference type="ARBA" id="ARBA00004123"/>
    </source>
</evidence>
<evidence type="ECO:0000256" key="9">
    <source>
        <dbReference type="SAM" id="MobiDB-lite"/>
    </source>
</evidence>